<dbReference type="EMBL" id="MK098187">
    <property type="protein sequence ID" value="AZQ21005.1"/>
    <property type="molecule type" value="Genomic_DNA"/>
</dbReference>
<reference evidence="3" key="1">
    <citation type="submission" date="2018-10" db="EMBL/GenBank/DDBJ databases">
        <title>Phylogenomic characterization of red seabream iridovirus from Florida pompano Trachinotus carolinus maricultured in the Caribbean Sea.</title>
        <authorList>
            <person name="Koda S.A."/>
            <person name="Subramaniam K."/>
            <person name="Pouder D.B."/>
            <person name="Yanong R.P."/>
            <person name="Frasca S.Jr."/>
            <person name="Waltzek T.B."/>
        </authorList>
    </citation>
    <scope>NUCLEOTIDE SEQUENCE [LARGE SCALE GENOMIC DNA]</scope>
    <source>
        <strain evidence="1">PIV2010</strain>
        <strain evidence="2">PIV2014a</strain>
        <strain evidence="3">PIV2016</strain>
    </source>
</reference>
<dbReference type="Proteomes" id="UP000319271">
    <property type="component" value="Segment"/>
</dbReference>
<dbReference type="EMBL" id="MK098186">
    <property type="protein sequence ID" value="AZQ20979.1"/>
    <property type="molecule type" value="Genomic_DNA"/>
</dbReference>
<evidence type="ECO:0000313" key="1">
    <source>
        <dbReference type="EMBL" id="AZQ20763.1"/>
    </source>
</evidence>
<dbReference type="Proteomes" id="UP000317388">
    <property type="component" value="Segment"/>
</dbReference>
<evidence type="ECO:0000313" key="3">
    <source>
        <dbReference type="EMBL" id="AZQ21005.1"/>
    </source>
</evidence>
<gene>
    <name evidence="3" type="primary">ORF15</name>
</gene>
<dbReference type="EMBL" id="MK098185">
    <property type="protein sequence ID" value="AZQ20763.1"/>
    <property type="molecule type" value="Genomic_DNA"/>
</dbReference>
<protein>
    <submittedName>
        <fullName evidence="3">Uncharacterized protein</fullName>
    </submittedName>
</protein>
<sequence length="125" mass="13962">MNDTVLSGRPTASTSPISSRLYIFVIKIMDSYFTRRSPHPSMAQLETLRRGFGTVFTDATLEAAFVRCGTVKATELYLEGLARRETASQMTLERDTRHRMPNCTSMARSIPSVITTALKARGHTF</sequence>
<name>A0A3Q9EGN4_ISKNV</name>
<proteinExistence type="predicted"/>
<evidence type="ECO:0000313" key="2">
    <source>
        <dbReference type="EMBL" id="AZQ20979.1"/>
    </source>
</evidence>
<dbReference type="Proteomes" id="UP000319415">
    <property type="component" value="Segment"/>
</dbReference>
<accession>A0A3Q9EGN4</accession>
<organism evidence="3">
    <name type="scientific">Pompano iridovirus</name>
    <dbReference type="NCBI Taxonomy" id="2494350"/>
    <lineage>
        <taxon>Viruses</taxon>
        <taxon>Varidnaviria</taxon>
        <taxon>Bamfordvirae</taxon>
        <taxon>Nucleocytoviricota</taxon>
        <taxon>Megaviricetes</taxon>
        <taxon>Pimascovirales</taxon>
        <taxon>Pimascovirales incertae sedis</taxon>
        <taxon>Iridoviridae</taxon>
        <taxon>Alphairidovirinae</taxon>
        <taxon>Megalocytivirus</taxon>
        <taxon>Megalocytivirus pagrus1</taxon>
        <taxon>Infectious spleen and kidney necrosis virus</taxon>
    </lineage>
</organism>